<evidence type="ECO:0000256" key="1">
    <source>
        <dbReference type="ARBA" id="ARBA00022670"/>
    </source>
</evidence>
<dbReference type="Gene3D" id="2.40.10.10">
    <property type="entry name" value="Trypsin-like serine proteases"/>
    <property type="match status" value="2"/>
</dbReference>
<keyword evidence="1" id="KW-0645">Protease</keyword>
<dbReference type="InterPro" id="IPR051333">
    <property type="entry name" value="CLIP_Serine_Protease"/>
</dbReference>
<dbReference type="VEuPathDB" id="VectorBase:AAEL005792"/>
<dbReference type="InterPro" id="IPR043504">
    <property type="entry name" value="Peptidase_S1_PA_chymotrypsin"/>
</dbReference>
<keyword evidence="2" id="KW-0732">Signal</keyword>
<keyword evidence="3" id="KW-0378">Hydrolase</keyword>
<dbReference type="PANTHER" id="PTHR24260:SF147">
    <property type="entry name" value="EG:BACR7A4.3 PROTEIN-RELATED"/>
    <property type="match status" value="1"/>
</dbReference>
<dbReference type="EnsemblMetazoa" id="AAEL005792-RA">
    <property type="protein sequence ID" value="AAEL005792-PA"/>
    <property type="gene ID" value="AAEL005792"/>
</dbReference>
<dbReference type="InterPro" id="IPR001254">
    <property type="entry name" value="Trypsin_dom"/>
</dbReference>
<dbReference type="PROSITE" id="PS50240">
    <property type="entry name" value="TRYPSIN_DOM"/>
    <property type="match status" value="2"/>
</dbReference>
<reference evidence="7 8" key="1">
    <citation type="submission" date="2017-06" db="EMBL/GenBank/DDBJ databases">
        <title>Aedes aegypti genome working group (AGWG) sequencing and assembly.</title>
        <authorList>
            <consortium name="Aedes aegypti Genome Working Group (AGWG)"/>
            <person name="Matthews B.J."/>
        </authorList>
    </citation>
    <scope>NUCLEOTIDE SEQUENCE [LARGE SCALE GENOMIC DNA]</scope>
    <source>
        <strain evidence="7 8">LVP_AGWG</strain>
    </source>
</reference>
<dbReference type="InterPro" id="IPR038565">
    <property type="entry name" value="CLIP_sf"/>
</dbReference>
<evidence type="ECO:0000256" key="3">
    <source>
        <dbReference type="ARBA" id="ARBA00022801"/>
    </source>
</evidence>
<dbReference type="InParanoid" id="A0A1S4FBQ4"/>
<evidence type="ECO:0000313" key="7">
    <source>
        <dbReference type="EnsemblMetazoa" id="AAEL005792-PA"/>
    </source>
</evidence>
<gene>
    <name evidence="7" type="primary">5567077</name>
</gene>
<keyword evidence="4" id="KW-0720">Serine protease</keyword>
<keyword evidence="5" id="KW-1015">Disulfide bond</keyword>
<dbReference type="InterPro" id="IPR022700">
    <property type="entry name" value="CLIP"/>
</dbReference>
<comment type="similarity">
    <text evidence="6">Belongs to the peptidase S1 family. CLIP subfamily.</text>
</comment>
<dbReference type="OrthoDB" id="7753623at2759"/>
<dbReference type="PANTHER" id="PTHR24260">
    <property type="match status" value="1"/>
</dbReference>
<sequence length="584" mass="65786">MCRVVIFGLVFITALVFPAATESGVPGTLLDYRNSFISYERKGLDSCPYTYYKETCTDYAHIVLIEKTGKSSKSQDSYCLGAFISERYVLTTASCIRPNGPSELKLRSANNVHEKLFLTSVHNHPDFGLAEGNDLSLLKLNSSVSFNKNIAAACLWDVDHIELYSKIQEMDYDSSSMKPMYNSTICSGEGKNDCLKSAQKLWCQRKSLAGLLQIRQLGQHKMHPMIASFGCNSENEIIPIAKHMPWIREVTKSANLEYNYTDEGLGEKCFKTNNVTGICLPLESCPMIFKNIKDIKKHSAIDQCGFEGNNMLVCCTKQDMLKGPDTEARFRDIVHEIEDCEMLYDEFRRTPEEHQLHSQVAIIDGHDSTNCSATLITARYLLTSAQCVFGLDIKKSAVWLGLGNDIENVVQRNEIHSIVPHPKFSSKSHHYNVAVIKLRYPVLIHTSSIPACLWREKAKVPTDMSAVSVQGHEQSPAAVEASALYYSDCRRLYNPELVPSEMCVQYQAQQKCEPREQEELCRQPGSGLFSNLYYGDDMKPVTYVVGIYNNGYQCDKGGPALYTRVSEYFEWIKSVVYLDSQTGE</sequence>
<dbReference type="SMART" id="SM00020">
    <property type="entry name" value="Tryp_SPc"/>
    <property type="match status" value="1"/>
</dbReference>
<evidence type="ECO:0000256" key="6">
    <source>
        <dbReference type="ARBA" id="ARBA00024195"/>
    </source>
</evidence>
<dbReference type="SMART" id="SM00680">
    <property type="entry name" value="CLIP"/>
    <property type="match status" value="1"/>
</dbReference>
<evidence type="ECO:0000256" key="4">
    <source>
        <dbReference type="ARBA" id="ARBA00022825"/>
    </source>
</evidence>
<organism evidence="7 8">
    <name type="scientific">Aedes aegypti</name>
    <name type="common">Yellowfever mosquito</name>
    <name type="synonym">Culex aegypti</name>
    <dbReference type="NCBI Taxonomy" id="7159"/>
    <lineage>
        <taxon>Eukaryota</taxon>
        <taxon>Metazoa</taxon>
        <taxon>Ecdysozoa</taxon>
        <taxon>Arthropoda</taxon>
        <taxon>Hexapoda</taxon>
        <taxon>Insecta</taxon>
        <taxon>Pterygota</taxon>
        <taxon>Neoptera</taxon>
        <taxon>Endopterygota</taxon>
        <taxon>Diptera</taxon>
        <taxon>Nematocera</taxon>
        <taxon>Culicoidea</taxon>
        <taxon>Culicidae</taxon>
        <taxon>Culicinae</taxon>
        <taxon>Aedini</taxon>
        <taxon>Aedes</taxon>
        <taxon>Stegomyia</taxon>
    </lineage>
</organism>
<protein>
    <submittedName>
        <fullName evidence="7">Uncharacterized protein</fullName>
    </submittedName>
</protein>
<dbReference type="InterPro" id="IPR009003">
    <property type="entry name" value="Peptidase_S1_PA"/>
</dbReference>
<evidence type="ECO:0000256" key="2">
    <source>
        <dbReference type="ARBA" id="ARBA00022729"/>
    </source>
</evidence>
<dbReference type="PROSITE" id="PS51888">
    <property type="entry name" value="CLIP"/>
    <property type="match status" value="1"/>
</dbReference>
<name>A0A1S4FBQ4_AEDAE</name>
<keyword evidence="8" id="KW-1185">Reference proteome</keyword>
<reference evidence="7" key="2">
    <citation type="submission" date="2020-05" db="UniProtKB">
        <authorList>
            <consortium name="EnsemblMetazoa"/>
        </authorList>
    </citation>
    <scope>IDENTIFICATION</scope>
    <source>
        <strain evidence="7">LVP_AGWG</strain>
    </source>
</reference>
<dbReference type="GO" id="GO:0004252">
    <property type="term" value="F:serine-type endopeptidase activity"/>
    <property type="evidence" value="ECO:0007669"/>
    <property type="project" value="InterPro"/>
</dbReference>
<accession>A0A1S4FBQ4</accession>
<dbReference type="AlphaFoldDB" id="A0A1S4FBQ4"/>
<dbReference type="GO" id="GO:0006508">
    <property type="term" value="P:proteolysis"/>
    <property type="evidence" value="ECO:0007669"/>
    <property type="project" value="UniProtKB-KW"/>
</dbReference>
<evidence type="ECO:0000313" key="8">
    <source>
        <dbReference type="Proteomes" id="UP000008820"/>
    </source>
</evidence>
<proteinExistence type="inferred from homology"/>
<evidence type="ECO:0000256" key="5">
    <source>
        <dbReference type="ARBA" id="ARBA00023157"/>
    </source>
</evidence>
<dbReference type="SUPFAM" id="SSF50494">
    <property type="entry name" value="Trypsin-like serine proteases"/>
    <property type="match status" value="2"/>
</dbReference>
<dbReference type="Proteomes" id="UP000008820">
    <property type="component" value="Chromosome 1"/>
</dbReference>
<dbReference type="Pfam" id="PF00089">
    <property type="entry name" value="Trypsin"/>
    <property type="match status" value="2"/>
</dbReference>
<dbReference type="Pfam" id="PF12032">
    <property type="entry name" value="CLIP"/>
    <property type="match status" value="1"/>
</dbReference>
<dbReference type="Gene3D" id="3.30.1640.30">
    <property type="match status" value="1"/>
</dbReference>